<evidence type="ECO:0000256" key="6">
    <source>
        <dbReference type="PIRNR" id="PIRNR018267"/>
    </source>
</evidence>
<evidence type="ECO:0000256" key="1">
    <source>
        <dbReference type="ARBA" id="ARBA00022722"/>
    </source>
</evidence>
<evidence type="ECO:0000256" key="4">
    <source>
        <dbReference type="ARBA" id="ARBA00022801"/>
    </source>
</evidence>
<dbReference type="EC" id="3.1.-.-" evidence="6"/>
<comment type="function">
    <text evidence="6">May nick specific sequences that contain T:G mispairs resulting from m5C-deamination.</text>
</comment>
<keyword evidence="5 6" id="KW-0234">DNA repair</keyword>
<protein>
    <recommendedName>
        <fullName evidence="6">Very short patch repair endonuclease</fullName>
        <ecNumber evidence="6">3.1.-.-</ecNumber>
    </recommendedName>
</protein>
<keyword evidence="8" id="KW-1185">Reference proteome</keyword>
<dbReference type="GO" id="GO:0004519">
    <property type="term" value="F:endonuclease activity"/>
    <property type="evidence" value="ECO:0007669"/>
    <property type="project" value="UniProtKB-KW"/>
</dbReference>
<comment type="caution">
    <text evidence="7">The sequence shown here is derived from an EMBL/GenBank/DDBJ whole genome shotgun (WGS) entry which is preliminary data.</text>
</comment>
<dbReference type="InterPro" id="IPR004603">
    <property type="entry name" value="DNA_mismatch_endonuc_vsr"/>
</dbReference>
<evidence type="ECO:0000256" key="5">
    <source>
        <dbReference type="ARBA" id="ARBA00023204"/>
    </source>
</evidence>
<dbReference type="Pfam" id="PF03852">
    <property type="entry name" value="Vsr"/>
    <property type="match status" value="1"/>
</dbReference>
<reference evidence="7 8" key="1">
    <citation type="submission" date="2021-07" db="EMBL/GenBank/DDBJ databases">
        <title>The draft genome sequence of Sphingomicrobium sp. B8.</title>
        <authorList>
            <person name="Mu L."/>
        </authorList>
    </citation>
    <scope>NUCLEOTIDE SEQUENCE [LARGE SCALE GENOMIC DNA]</scope>
    <source>
        <strain evidence="7 8">B8</strain>
    </source>
</reference>
<dbReference type="RefSeq" id="WP_218633661.1">
    <property type="nucleotide sequence ID" value="NZ_JAHVAH010000001.1"/>
</dbReference>
<organism evidence="7 8">
    <name type="scientific">Sphingomicrobium clamense</name>
    <dbReference type="NCBI Taxonomy" id="2851013"/>
    <lineage>
        <taxon>Bacteria</taxon>
        <taxon>Pseudomonadati</taxon>
        <taxon>Pseudomonadota</taxon>
        <taxon>Alphaproteobacteria</taxon>
        <taxon>Sphingomonadales</taxon>
        <taxon>Sphingomonadaceae</taxon>
        <taxon>Sphingomicrobium</taxon>
    </lineage>
</organism>
<evidence type="ECO:0000256" key="2">
    <source>
        <dbReference type="ARBA" id="ARBA00022759"/>
    </source>
</evidence>
<sequence length="148" mass="16975">MADIVDKEKRSLMMAGIGGKDTKPEIKLRKGLWALGFRYRKNVKTLPGTPDLVLRKYNAAIFVHGCFWHRHAGCRLTTTPATRTDFWREKFDQNVERDNRVRARLHADGWRNGVVWECALKKASDAETTIAKVATWLNSEDQSFEIGL</sequence>
<accession>A0ABS6V889</accession>
<dbReference type="PIRSF" id="PIRSF018267">
    <property type="entry name" value="VSR_endonuc"/>
    <property type="match status" value="1"/>
</dbReference>
<dbReference type="CDD" id="cd00221">
    <property type="entry name" value="Vsr"/>
    <property type="match status" value="1"/>
</dbReference>
<name>A0ABS6V889_9SPHN</name>
<keyword evidence="1 6" id="KW-0540">Nuclease</keyword>
<gene>
    <name evidence="7" type="primary">vsr</name>
    <name evidence="7" type="ORF">KTQ36_10810</name>
</gene>
<evidence type="ECO:0000256" key="3">
    <source>
        <dbReference type="ARBA" id="ARBA00022763"/>
    </source>
</evidence>
<evidence type="ECO:0000313" key="8">
    <source>
        <dbReference type="Proteomes" id="UP000698028"/>
    </source>
</evidence>
<dbReference type="Proteomes" id="UP000698028">
    <property type="component" value="Unassembled WGS sequence"/>
</dbReference>
<comment type="similarity">
    <text evidence="6">Belongs to the vsr family.</text>
</comment>
<dbReference type="EMBL" id="JAHVAH010000001">
    <property type="protein sequence ID" value="MBW0145780.1"/>
    <property type="molecule type" value="Genomic_DNA"/>
</dbReference>
<keyword evidence="4 6" id="KW-0378">Hydrolase</keyword>
<keyword evidence="2 6" id="KW-0255">Endonuclease</keyword>
<dbReference type="NCBIfam" id="TIGR00632">
    <property type="entry name" value="vsr"/>
    <property type="match status" value="1"/>
</dbReference>
<keyword evidence="3 6" id="KW-0227">DNA damage</keyword>
<proteinExistence type="inferred from homology"/>
<evidence type="ECO:0000313" key="7">
    <source>
        <dbReference type="EMBL" id="MBW0145780.1"/>
    </source>
</evidence>